<dbReference type="Proteomes" id="UP000561326">
    <property type="component" value="Unassembled WGS sequence"/>
</dbReference>
<dbReference type="RefSeq" id="WP_168975008.1">
    <property type="nucleotide sequence ID" value="NZ_CAMJCG010000085.1"/>
</dbReference>
<gene>
    <name evidence="1" type="ORF">HF838_08340</name>
</gene>
<sequence>MKARLKDLFLWIGVSGIERERNHDLWDLGLDIISYVCIGVSVVSGYKGKAKKE</sequence>
<evidence type="ECO:0000313" key="1">
    <source>
        <dbReference type="EMBL" id="NME98268.1"/>
    </source>
</evidence>
<comment type="caution">
    <text evidence="1">The sequence shown here is derived from an EMBL/GenBank/DDBJ whole genome shotgun (WGS) entry which is preliminary data.</text>
</comment>
<reference evidence="1 2" key="1">
    <citation type="submission" date="2020-04" db="EMBL/GenBank/DDBJ databases">
        <authorList>
            <person name="Hitch T.C.A."/>
            <person name="Wylensek D."/>
            <person name="Clavel T."/>
        </authorList>
    </citation>
    <scope>NUCLEOTIDE SEQUENCE [LARGE SCALE GENOMIC DNA]</scope>
    <source>
        <strain evidence="1 2">WB01_D5_05</strain>
    </source>
</reference>
<proteinExistence type="predicted"/>
<protein>
    <submittedName>
        <fullName evidence="1">Uncharacterized protein</fullName>
    </submittedName>
</protein>
<dbReference type="EMBL" id="JABAGO010000011">
    <property type="protein sequence ID" value="NME98268.1"/>
    <property type="molecule type" value="Genomic_DNA"/>
</dbReference>
<evidence type="ECO:0000313" key="2">
    <source>
        <dbReference type="Proteomes" id="UP000561326"/>
    </source>
</evidence>
<organism evidence="1 2">
    <name type="scientific">Aneurinibacillus aneurinilyticus</name>
    <name type="common">Bacillus aneurinolyticus</name>
    <dbReference type="NCBI Taxonomy" id="1391"/>
    <lineage>
        <taxon>Bacteria</taxon>
        <taxon>Bacillati</taxon>
        <taxon>Bacillota</taxon>
        <taxon>Bacilli</taxon>
        <taxon>Bacillales</taxon>
        <taxon>Paenibacillaceae</taxon>
        <taxon>Aneurinibacillus group</taxon>
        <taxon>Aneurinibacillus</taxon>
    </lineage>
</organism>
<name>A0A848CSW8_ANEAE</name>
<accession>A0A848CSW8</accession>
<dbReference type="AlphaFoldDB" id="A0A848CSW8"/>